<keyword evidence="3 8" id="KW-0235">DNA replication</keyword>
<dbReference type="InterPro" id="IPR020591">
    <property type="entry name" value="Chromosome_initiator_DnaA-like"/>
</dbReference>
<evidence type="ECO:0000313" key="14">
    <source>
        <dbReference type="EMBL" id="KIE05291.1"/>
    </source>
</evidence>
<keyword evidence="15" id="KW-1185">Reference proteome</keyword>
<evidence type="ECO:0000259" key="13">
    <source>
        <dbReference type="SMART" id="SM00760"/>
    </source>
</evidence>
<dbReference type="PATRIC" id="fig|86105.3.peg.865"/>
<keyword evidence="4 8" id="KW-0547">Nucleotide-binding</keyword>
<keyword evidence="5 8" id="KW-0067">ATP-binding</keyword>
<dbReference type="CDD" id="cd00009">
    <property type="entry name" value="AAA"/>
    <property type="match status" value="1"/>
</dbReference>
<dbReference type="Pfam" id="PF11638">
    <property type="entry name" value="DnaA_N"/>
    <property type="match status" value="1"/>
</dbReference>
<feature type="domain" description="AAA+ ATPase" evidence="12">
    <location>
        <begin position="171"/>
        <end position="304"/>
    </location>
</feature>
<reference evidence="14 15" key="1">
    <citation type="submission" date="2014-11" db="EMBL/GenBank/DDBJ databases">
        <title>A Rickettsiales Symbiont of Amoebae With Ancient Features.</title>
        <authorList>
            <person name="Schulz F."/>
            <person name="Martijn J."/>
            <person name="Wascher F."/>
            <person name="Kostanjsek R."/>
            <person name="Ettema T.J."/>
            <person name="Horn M."/>
        </authorList>
    </citation>
    <scope>NUCLEOTIDE SEQUENCE [LARGE SCALE GENOMIC DNA]</scope>
    <source>
        <strain evidence="14 15">UWC36</strain>
    </source>
</reference>
<dbReference type="CDD" id="cd06571">
    <property type="entry name" value="Bac_DnaA_C"/>
    <property type="match status" value="1"/>
</dbReference>
<feature type="domain" description="Chromosomal replication initiator DnaA C-terminal" evidence="13">
    <location>
        <begin position="381"/>
        <end position="450"/>
    </location>
</feature>
<dbReference type="InterPro" id="IPR038454">
    <property type="entry name" value="DnaA_N_sf"/>
</dbReference>
<keyword evidence="6 8" id="KW-0446">Lipid-binding</keyword>
<proteinExistence type="inferred from homology"/>
<dbReference type="InterPro" id="IPR010921">
    <property type="entry name" value="Trp_repressor/repl_initiator"/>
</dbReference>
<feature type="region of interest" description="Domain I, interacts with DnaA modulators" evidence="8">
    <location>
        <begin position="1"/>
        <end position="129"/>
    </location>
</feature>
<dbReference type="GO" id="GO:0006270">
    <property type="term" value="P:DNA replication initiation"/>
    <property type="evidence" value="ECO:0007669"/>
    <property type="project" value="UniProtKB-UniRule"/>
</dbReference>
<evidence type="ECO:0000256" key="7">
    <source>
        <dbReference type="ARBA" id="ARBA00023125"/>
    </source>
</evidence>
<feature type="region of interest" description="Domain IV, binds dsDNA" evidence="8">
    <location>
        <begin position="354"/>
        <end position="474"/>
    </location>
</feature>
<dbReference type="InterPro" id="IPR013159">
    <property type="entry name" value="DnaA_C"/>
</dbReference>
<dbReference type="GO" id="GO:0005886">
    <property type="term" value="C:plasma membrane"/>
    <property type="evidence" value="ECO:0007669"/>
    <property type="project" value="TreeGrafter"/>
</dbReference>
<evidence type="ECO:0000256" key="2">
    <source>
        <dbReference type="ARBA" id="ARBA00022490"/>
    </source>
</evidence>
<protein>
    <recommendedName>
        <fullName evidence="8 9">Chromosomal replication initiator protein DnaA</fullName>
    </recommendedName>
</protein>
<accession>A0A0C1MZ55</accession>
<feature type="binding site" evidence="8">
    <location>
        <position position="186"/>
    </location>
    <ligand>
        <name>ATP</name>
        <dbReference type="ChEBI" id="CHEBI:30616"/>
    </ligand>
</feature>
<dbReference type="EMBL" id="JSWE01000096">
    <property type="protein sequence ID" value="KIE05291.1"/>
    <property type="molecule type" value="Genomic_DNA"/>
</dbReference>
<evidence type="ECO:0000256" key="11">
    <source>
        <dbReference type="RuleBase" id="RU004227"/>
    </source>
</evidence>
<dbReference type="InterPro" id="IPR018312">
    <property type="entry name" value="Chromosome_initiator_DnaA_CS"/>
</dbReference>
<dbReference type="Pfam" id="PF08299">
    <property type="entry name" value="Bac_DnaA_C"/>
    <property type="match status" value="1"/>
</dbReference>
<evidence type="ECO:0000259" key="12">
    <source>
        <dbReference type="SMART" id="SM00382"/>
    </source>
</evidence>
<evidence type="ECO:0000256" key="9">
    <source>
        <dbReference type="NCBIfam" id="TIGR00362"/>
    </source>
</evidence>
<dbReference type="PANTHER" id="PTHR30050">
    <property type="entry name" value="CHROMOSOMAL REPLICATION INITIATOR PROTEIN DNAA"/>
    <property type="match status" value="1"/>
</dbReference>
<evidence type="ECO:0000256" key="5">
    <source>
        <dbReference type="ARBA" id="ARBA00022840"/>
    </source>
</evidence>
<dbReference type="GO" id="GO:0005737">
    <property type="term" value="C:cytoplasm"/>
    <property type="evidence" value="ECO:0007669"/>
    <property type="project" value="UniProtKB-SubCell"/>
</dbReference>
<dbReference type="InterPro" id="IPR027417">
    <property type="entry name" value="P-loop_NTPase"/>
</dbReference>
<dbReference type="SUPFAM" id="SSF48295">
    <property type="entry name" value="TrpR-like"/>
    <property type="match status" value="1"/>
</dbReference>
<dbReference type="HAMAP" id="MF_00377">
    <property type="entry name" value="DnaA_bact"/>
    <property type="match status" value="1"/>
</dbReference>
<feature type="binding site" evidence="8">
    <location>
        <position position="185"/>
    </location>
    <ligand>
        <name>ATP</name>
        <dbReference type="ChEBI" id="CHEBI:30616"/>
    </ligand>
</feature>
<dbReference type="Pfam" id="PF00308">
    <property type="entry name" value="Bac_DnaA"/>
    <property type="match status" value="1"/>
</dbReference>
<sequence length="474" mass="53408">MFLGGKISMKHTNLQERLPASIAADHEELWVSVLENLKDEYGLATFNSWFTHLSFHEIKDSTLKITAPSKFIRECVINNYFRKIKQLVSDLDPNIKIIDLRVKQNRPSLVTKEKKPSLNDNSVIRVEEYESSTLASNLDRKLIFDNFVVGNSNKLAFMASKAVAEGRSNNPTNVLYIHGAVGMGKTHLLQAIAEYIGNNQPNRNVAYLSAEKFMHQYILSLKNNSSLGFREHLRSLDILLIDDIQFICGKSSTQQEFANTFNALVESGRMVVISCDRSPYQLELDGRTKSRLAGGLSVEIKPADFALRYEILKTKANMLNLNLSKDILEFIAQSVTSSIRELEGALNNLSLYANNFGIELNLHNIKEILKDCILAHEVSVTVDKIIEVVANFYGVTAKEIFSKSRESKYVLPRQVSAFISKQLTDKSLKDIGQALGKRDHATVIYSIKKLEERMANDKSVNEDITKIIDMIGAR</sequence>
<evidence type="ECO:0000256" key="4">
    <source>
        <dbReference type="ARBA" id="ARBA00022741"/>
    </source>
</evidence>
<gene>
    <name evidence="14" type="primary">dnaA_2</name>
    <name evidence="8" type="synonym">dnaA</name>
    <name evidence="14" type="ORF">NF27_DT00650</name>
</gene>
<dbReference type="InterPro" id="IPR003593">
    <property type="entry name" value="AAA+_ATPase"/>
</dbReference>
<comment type="similarity">
    <text evidence="1 8 11">Belongs to the DnaA family.</text>
</comment>
<comment type="domain">
    <text evidence="8">Domain I is involved in oligomerization and binding regulators, domain II is flexibile and of varying length in different bacteria, domain III forms the AAA+ region, while domain IV binds dsDNA.</text>
</comment>
<dbReference type="PROSITE" id="PS01008">
    <property type="entry name" value="DNAA"/>
    <property type="match status" value="1"/>
</dbReference>
<evidence type="ECO:0000256" key="3">
    <source>
        <dbReference type="ARBA" id="ARBA00022705"/>
    </source>
</evidence>
<evidence type="ECO:0000313" key="15">
    <source>
        <dbReference type="Proteomes" id="UP000031258"/>
    </source>
</evidence>
<dbReference type="STRING" id="86105.NF27_DT00650"/>
<evidence type="ECO:0000256" key="1">
    <source>
        <dbReference type="ARBA" id="ARBA00006583"/>
    </source>
</evidence>
<name>A0A0C1MZ55_9RICK</name>
<evidence type="ECO:0000256" key="6">
    <source>
        <dbReference type="ARBA" id="ARBA00023121"/>
    </source>
</evidence>
<comment type="subcellular location">
    <subcellularLocation>
        <location evidence="8">Cytoplasm</location>
    </subcellularLocation>
</comment>
<comment type="subunit">
    <text evidence="8">Oligomerizes as a right-handed, spiral filament on DNA at oriC.</text>
</comment>
<organism evidence="14 15">
    <name type="scientific">Candidatus Jidaibacter acanthamoebae</name>
    <dbReference type="NCBI Taxonomy" id="86105"/>
    <lineage>
        <taxon>Bacteria</taxon>
        <taxon>Pseudomonadati</taxon>
        <taxon>Pseudomonadota</taxon>
        <taxon>Alphaproteobacteria</taxon>
        <taxon>Rickettsiales</taxon>
        <taxon>Candidatus Midichloriaceae</taxon>
        <taxon>Candidatus Jidaibacter</taxon>
    </lineage>
</organism>
<dbReference type="Proteomes" id="UP000031258">
    <property type="component" value="Unassembled WGS sequence"/>
</dbReference>
<dbReference type="SUPFAM" id="SSF52540">
    <property type="entry name" value="P-loop containing nucleoside triphosphate hydrolases"/>
    <property type="match status" value="1"/>
</dbReference>
<dbReference type="NCBIfam" id="TIGR00362">
    <property type="entry name" value="DnaA"/>
    <property type="match status" value="1"/>
</dbReference>
<comment type="function">
    <text evidence="8 10">Plays an essential role in the initiation and regulation of chromosomal replication. ATP-DnaA binds to the origin of replication (oriC) to initiate formation of the DNA replication initiation complex once per cell cycle. Binds the DnaA box (a 9 base pair repeat at the origin) and separates the double-stranded (ds)DNA. Forms a right-handed helical filament on oriC DNA; dsDNA binds to the exterior of the filament while single-stranded (ss)DNA is stabiized in the filament's interior. The ATP-DnaA-oriC complex binds and stabilizes one strand of the AT-rich DNA unwinding element (DUE), permitting loading of DNA polymerase. After initiation quickly degrades to an ADP-DnaA complex that is not apt for DNA replication. Binds acidic phospholipids.</text>
</comment>
<dbReference type="Gene3D" id="3.30.300.180">
    <property type="match status" value="1"/>
</dbReference>
<dbReference type="Gene3D" id="3.40.50.300">
    <property type="entry name" value="P-loop containing nucleotide triphosphate hydrolases"/>
    <property type="match status" value="1"/>
</dbReference>
<dbReference type="Gene3D" id="1.10.8.60">
    <property type="match status" value="1"/>
</dbReference>
<dbReference type="GO" id="GO:0006275">
    <property type="term" value="P:regulation of DNA replication"/>
    <property type="evidence" value="ECO:0007669"/>
    <property type="project" value="UniProtKB-UniRule"/>
</dbReference>
<dbReference type="SMART" id="SM00760">
    <property type="entry name" value="Bac_DnaA_C"/>
    <property type="match status" value="1"/>
</dbReference>
<feature type="binding site" evidence="8">
    <location>
        <position position="184"/>
    </location>
    <ligand>
        <name>ATP</name>
        <dbReference type="ChEBI" id="CHEBI:30616"/>
    </ligand>
</feature>
<comment type="caution">
    <text evidence="14">The sequence shown here is derived from an EMBL/GenBank/DDBJ whole genome shotgun (WGS) entry which is preliminary data.</text>
</comment>
<evidence type="ECO:0000256" key="8">
    <source>
        <dbReference type="HAMAP-Rule" id="MF_00377"/>
    </source>
</evidence>
<dbReference type="InterPro" id="IPR013317">
    <property type="entry name" value="DnaA_dom"/>
</dbReference>
<dbReference type="InterPro" id="IPR024633">
    <property type="entry name" value="DnaA_N_dom"/>
</dbReference>
<dbReference type="Gene3D" id="1.10.1750.10">
    <property type="match status" value="1"/>
</dbReference>
<evidence type="ECO:0000256" key="10">
    <source>
        <dbReference type="RuleBase" id="RU000577"/>
    </source>
</evidence>
<dbReference type="PANTHER" id="PTHR30050:SF2">
    <property type="entry name" value="CHROMOSOMAL REPLICATION INITIATOR PROTEIN DNAA"/>
    <property type="match status" value="1"/>
</dbReference>
<dbReference type="AlphaFoldDB" id="A0A0C1MZ55"/>
<feature type="binding site" evidence="8">
    <location>
        <position position="182"/>
    </location>
    <ligand>
        <name>ATP</name>
        <dbReference type="ChEBI" id="CHEBI:30616"/>
    </ligand>
</feature>
<dbReference type="PRINTS" id="PR00051">
    <property type="entry name" value="DNAA"/>
</dbReference>
<dbReference type="GO" id="GO:0005524">
    <property type="term" value="F:ATP binding"/>
    <property type="evidence" value="ECO:0007669"/>
    <property type="project" value="UniProtKB-UniRule"/>
</dbReference>
<dbReference type="GO" id="GO:0003688">
    <property type="term" value="F:DNA replication origin binding"/>
    <property type="evidence" value="ECO:0007669"/>
    <property type="project" value="UniProtKB-UniRule"/>
</dbReference>
<dbReference type="GO" id="GO:0008289">
    <property type="term" value="F:lipid binding"/>
    <property type="evidence" value="ECO:0007669"/>
    <property type="project" value="UniProtKB-KW"/>
</dbReference>
<feature type="region of interest" description="Domain III, AAA+ region" evidence="8">
    <location>
        <begin position="137"/>
        <end position="353"/>
    </location>
</feature>
<comment type="caution">
    <text evidence="8">Lacks conserved residue(s) required for the propagation of feature annotation.</text>
</comment>
<keyword evidence="7 8" id="KW-0238">DNA-binding</keyword>
<dbReference type="SMART" id="SM00382">
    <property type="entry name" value="AAA"/>
    <property type="match status" value="1"/>
</dbReference>
<dbReference type="InterPro" id="IPR001957">
    <property type="entry name" value="Chromosome_initiator_DnaA"/>
</dbReference>
<keyword evidence="2 8" id="KW-0963">Cytoplasm</keyword>